<dbReference type="AlphaFoldDB" id="A0A0M0JHK3"/>
<feature type="region of interest" description="Disordered" evidence="2">
    <location>
        <begin position="240"/>
        <end position="295"/>
    </location>
</feature>
<dbReference type="EMBL" id="JWZX01002923">
    <property type="protein sequence ID" value="KOO25827.1"/>
    <property type="molecule type" value="Genomic_DNA"/>
</dbReference>
<evidence type="ECO:0000256" key="2">
    <source>
        <dbReference type="SAM" id="MobiDB-lite"/>
    </source>
</evidence>
<gene>
    <name evidence="3" type="ORF">Ctob_005166</name>
</gene>
<keyword evidence="1" id="KW-0175">Coiled coil</keyword>
<name>A0A0M0JHK3_9EUKA</name>
<reference evidence="4" key="1">
    <citation type="journal article" date="2015" name="PLoS Genet.">
        <title>Genome Sequence and Transcriptome Analyses of Chrysochromulina tobin: Metabolic Tools for Enhanced Algal Fitness in the Prominent Order Prymnesiales (Haptophyceae).</title>
        <authorList>
            <person name="Hovde B.T."/>
            <person name="Deodato C.R."/>
            <person name="Hunsperger H.M."/>
            <person name="Ryken S.A."/>
            <person name="Yost W."/>
            <person name="Jha R.K."/>
            <person name="Patterson J."/>
            <person name="Monnat R.J. Jr."/>
            <person name="Barlow S.B."/>
            <person name="Starkenburg S.R."/>
            <person name="Cattolico R.A."/>
        </authorList>
    </citation>
    <scope>NUCLEOTIDE SEQUENCE</scope>
    <source>
        <strain evidence="4">CCMP291</strain>
    </source>
</reference>
<comment type="caution">
    <text evidence="3">The sequence shown here is derived from an EMBL/GenBank/DDBJ whole genome shotgun (WGS) entry which is preliminary data.</text>
</comment>
<feature type="compositionally biased region" description="Low complexity" evidence="2">
    <location>
        <begin position="246"/>
        <end position="256"/>
    </location>
</feature>
<accession>A0A0M0JHK3</accession>
<proteinExistence type="predicted"/>
<keyword evidence="4" id="KW-1185">Reference proteome</keyword>
<feature type="compositionally biased region" description="Polar residues" evidence="2">
    <location>
        <begin position="276"/>
        <end position="287"/>
    </location>
</feature>
<evidence type="ECO:0000313" key="4">
    <source>
        <dbReference type="Proteomes" id="UP000037460"/>
    </source>
</evidence>
<organism evidence="3 4">
    <name type="scientific">Chrysochromulina tobinii</name>
    <dbReference type="NCBI Taxonomy" id="1460289"/>
    <lineage>
        <taxon>Eukaryota</taxon>
        <taxon>Haptista</taxon>
        <taxon>Haptophyta</taxon>
        <taxon>Prymnesiophyceae</taxon>
        <taxon>Prymnesiales</taxon>
        <taxon>Chrysochromulinaceae</taxon>
        <taxon>Chrysochromulina</taxon>
    </lineage>
</organism>
<sequence length="295" mass="33229">MQDAKDKARWLDSAIAQAVAGIEAPEGSAAALAASSSMPCFFEAVRELRSDRETWEQQMQALEARHAQQIGNRFVLDDKLEALQKALKESEARAEKLKLREEERLRLGGVTAQNYQVLLEEKDLLEKKIHKLEDAVAFRAEKLKDTQVELYIEKKRSLEQGLLYKEMREKKREGDLEAAATLRHWQRALLRAHEGYLRSAEGMRSKLHDLQGLHLEGQLDQCLYWANGLEPVAVEQFMVRDEEASRPSSPTSQSSPNKAAKKLRVAGSMLAASAADNATQEGKSQKTVLKMFGKK</sequence>
<evidence type="ECO:0000256" key="1">
    <source>
        <dbReference type="SAM" id="Coils"/>
    </source>
</evidence>
<dbReference type="Proteomes" id="UP000037460">
    <property type="component" value="Unassembled WGS sequence"/>
</dbReference>
<feature type="coiled-coil region" evidence="1">
    <location>
        <begin position="45"/>
        <end position="135"/>
    </location>
</feature>
<evidence type="ECO:0000313" key="3">
    <source>
        <dbReference type="EMBL" id="KOO25827.1"/>
    </source>
</evidence>
<protein>
    <submittedName>
        <fullName evidence="3">Uncharacterized protein</fullName>
    </submittedName>
</protein>